<accession>A0A9C7PS99</accession>
<dbReference type="InterPro" id="IPR004367">
    <property type="entry name" value="Cyclin_C-dom"/>
</dbReference>
<dbReference type="SUPFAM" id="SSF47954">
    <property type="entry name" value="Cyclin-like"/>
    <property type="match status" value="2"/>
</dbReference>
<dbReference type="Proteomes" id="UP001061958">
    <property type="component" value="Unassembled WGS sequence"/>
</dbReference>
<dbReference type="Gene3D" id="1.10.472.10">
    <property type="entry name" value="Cyclin-like"/>
    <property type="match status" value="2"/>
</dbReference>
<proteinExistence type="inferred from homology"/>
<protein>
    <submittedName>
        <fullName evidence="7">Uncharacterized protein</fullName>
    </submittedName>
</protein>
<dbReference type="SMART" id="SM00385">
    <property type="entry name" value="CYCLIN"/>
    <property type="match status" value="2"/>
</dbReference>
<reference evidence="7" key="2">
    <citation type="submission" date="2022-01" db="EMBL/GenBank/DDBJ databases">
        <authorList>
            <person name="Hirooka S."/>
            <person name="Miyagishima S.Y."/>
        </authorList>
    </citation>
    <scope>NUCLEOTIDE SEQUENCE</scope>
    <source>
        <strain evidence="7">NBRC 102759</strain>
    </source>
</reference>
<dbReference type="InterPro" id="IPR039361">
    <property type="entry name" value="Cyclin"/>
</dbReference>
<dbReference type="Pfam" id="PF00134">
    <property type="entry name" value="Cyclin_N"/>
    <property type="match status" value="1"/>
</dbReference>
<dbReference type="InterPro" id="IPR048258">
    <property type="entry name" value="Cyclins_cyclin-box"/>
</dbReference>
<keyword evidence="2 4" id="KW-0195">Cyclin</keyword>
<dbReference type="PIRSF" id="PIRSF001771">
    <property type="entry name" value="Cyclin_A_B_D_E"/>
    <property type="match status" value="1"/>
</dbReference>
<dbReference type="Pfam" id="PF02984">
    <property type="entry name" value="Cyclin_C"/>
    <property type="match status" value="1"/>
</dbReference>
<keyword evidence="8" id="KW-1185">Reference proteome</keyword>
<keyword evidence="3" id="KW-0131">Cell cycle</keyword>
<dbReference type="SMART" id="SM01332">
    <property type="entry name" value="Cyclin_C"/>
    <property type="match status" value="1"/>
</dbReference>
<organism evidence="7 8">
    <name type="scientific">Galdieria partita</name>
    <dbReference type="NCBI Taxonomy" id="83374"/>
    <lineage>
        <taxon>Eukaryota</taxon>
        <taxon>Rhodophyta</taxon>
        <taxon>Bangiophyceae</taxon>
        <taxon>Galdieriales</taxon>
        <taxon>Galdieriaceae</taxon>
        <taxon>Galdieria</taxon>
    </lineage>
</organism>
<evidence type="ECO:0000313" key="8">
    <source>
        <dbReference type="Proteomes" id="UP001061958"/>
    </source>
</evidence>
<evidence type="ECO:0000259" key="6">
    <source>
        <dbReference type="SMART" id="SM01332"/>
    </source>
</evidence>
<evidence type="ECO:0000259" key="5">
    <source>
        <dbReference type="SMART" id="SM00385"/>
    </source>
</evidence>
<evidence type="ECO:0000256" key="2">
    <source>
        <dbReference type="ARBA" id="ARBA00023127"/>
    </source>
</evidence>
<dbReference type="InterPro" id="IPR036915">
    <property type="entry name" value="Cyclin-like_sf"/>
</dbReference>
<dbReference type="InterPro" id="IPR013763">
    <property type="entry name" value="Cyclin-like_dom"/>
</dbReference>
<dbReference type="PROSITE" id="PS00292">
    <property type="entry name" value="CYCLINS"/>
    <property type="match status" value="1"/>
</dbReference>
<dbReference type="GO" id="GO:0044772">
    <property type="term" value="P:mitotic cell cycle phase transition"/>
    <property type="evidence" value="ECO:0007669"/>
    <property type="project" value="InterPro"/>
</dbReference>
<dbReference type="InterPro" id="IPR006671">
    <property type="entry name" value="Cyclin_N"/>
</dbReference>
<feature type="domain" description="Cyclin-like" evidence="5">
    <location>
        <begin position="298"/>
        <end position="379"/>
    </location>
</feature>
<dbReference type="FunFam" id="1.10.472.10:FF:000001">
    <property type="entry name" value="G2/mitotic-specific cyclin"/>
    <property type="match status" value="1"/>
</dbReference>
<comment type="caution">
    <text evidence="7">The sequence shown here is derived from an EMBL/GenBank/DDBJ whole genome shotgun (WGS) entry which is preliminary data.</text>
</comment>
<feature type="domain" description="Cyclin-like" evidence="5">
    <location>
        <begin position="201"/>
        <end position="285"/>
    </location>
</feature>
<dbReference type="InterPro" id="IPR046965">
    <property type="entry name" value="Cyclin_A/B-like"/>
</dbReference>
<dbReference type="GO" id="GO:0016538">
    <property type="term" value="F:cyclin-dependent protein serine/threonine kinase regulator activity"/>
    <property type="evidence" value="ECO:0007669"/>
    <property type="project" value="InterPro"/>
</dbReference>
<dbReference type="PANTHER" id="PTHR10177">
    <property type="entry name" value="CYCLINS"/>
    <property type="match status" value="1"/>
</dbReference>
<name>A0A9C7PS99_9RHOD</name>
<feature type="domain" description="Cyclin C-terminal" evidence="6">
    <location>
        <begin position="294"/>
        <end position="412"/>
    </location>
</feature>
<dbReference type="GO" id="GO:0051301">
    <property type="term" value="P:cell division"/>
    <property type="evidence" value="ECO:0007669"/>
    <property type="project" value="UniProtKB-KW"/>
</dbReference>
<comment type="similarity">
    <text evidence="4">Belongs to the cyclin family.</text>
</comment>
<reference evidence="7" key="1">
    <citation type="journal article" date="2022" name="Proc. Natl. Acad. Sci. U.S.A.">
        <title>Life cycle and functional genomics of the unicellular red alga Galdieria for elucidating algal and plant evolution and industrial use.</title>
        <authorList>
            <person name="Hirooka S."/>
            <person name="Itabashi T."/>
            <person name="Ichinose T.M."/>
            <person name="Onuma R."/>
            <person name="Fujiwara T."/>
            <person name="Yamashita S."/>
            <person name="Jong L.W."/>
            <person name="Tomita R."/>
            <person name="Iwane A.H."/>
            <person name="Miyagishima S.Y."/>
        </authorList>
    </citation>
    <scope>NUCLEOTIDE SEQUENCE</scope>
    <source>
        <strain evidence="7">NBRC 102759</strain>
    </source>
</reference>
<keyword evidence="1" id="KW-0132">Cell division</keyword>
<dbReference type="AlphaFoldDB" id="A0A9C7PS99"/>
<evidence type="ECO:0000256" key="3">
    <source>
        <dbReference type="ARBA" id="ARBA00023306"/>
    </source>
</evidence>
<dbReference type="EMBL" id="BQMJ01000011">
    <property type="protein sequence ID" value="GJQ09783.1"/>
    <property type="molecule type" value="Genomic_DNA"/>
</dbReference>
<gene>
    <name evidence="7" type="ORF">GpartN1_g1574.t1</name>
</gene>
<dbReference type="OrthoDB" id="5590282at2759"/>
<evidence type="ECO:0000256" key="4">
    <source>
        <dbReference type="RuleBase" id="RU000383"/>
    </source>
</evidence>
<sequence length="417" mass="47747">MQRGRKVPVQVVFQDENCCSSYTSDTSIPCNNRNSAFSIAPKRALGDITNVAKSEKSIVGKKVSFKVGQQGKEDFAVVEKQALETSRNSSSSQRKKTTQVCSQSSQFVSKLDQDFLKKSNRVAKKILEQSKDNLNVTIDSFADLALHDIDSSDRHDPQQVVAYVNRIIANHRRIERKFMPDPHYMTEQPDINERMRAILIDWLVDVHLKFKLLPETLYLTVNLIDRFLSLQHITRQKLQLVGVTAMLIASKYEEIYPPEVQDFEYITDKAYNKEEILSMEAIMLNVLKFDLTIASSLNFLTRFLKAADADKQSMLFANYLLELCLSHYKMIKYEPSRLAASAVYLTGKLVGRFEWSDKTRTHSNYAAADLKTCSEEMFSILRSQNDPHLHLTAVKRKYSLQKFGEVSKISIDLFETP</sequence>
<dbReference type="CDD" id="cd20507">
    <property type="entry name" value="CYCLIN_CCNB1-like_rpt1"/>
    <property type="match status" value="1"/>
</dbReference>
<evidence type="ECO:0000256" key="1">
    <source>
        <dbReference type="ARBA" id="ARBA00022618"/>
    </source>
</evidence>
<evidence type="ECO:0000313" key="7">
    <source>
        <dbReference type="EMBL" id="GJQ09783.1"/>
    </source>
</evidence>